<dbReference type="AlphaFoldDB" id="A0AAE1XPE2"/>
<proteinExistence type="predicted"/>
<sequence>MTDEEVGLNLYPEAWTGQGGLEVFLVGGGFLLVGLIGREVADKLSGQTFREKRQWGMKIFNGGIMSSLENQRESRAEGGQQEAPSGREERVGGSRRLAGRTERVENVGF</sequence>
<evidence type="ECO:0000313" key="3">
    <source>
        <dbReference type="EMBL" id="KAK4415599.1"/>
    </source>
</evidence>
<keyword evidence="2" id="KW-1133">Transmembrane helix</keyword>
<dbReference type="Proteomes" id="UP001293254">
    <property type="component" value="Unassembled WGS sequence"/>
</dbReference>
<evidence type="ECO:0000256" key="2">
    <source>
        <dbReference type="SAM" id="Phobius"/>
    </source>
</evidence>
<accession>A0AAE1XPE2</accession>
<feature type="transmembrane region" description="Helical" evidence="2">
    <location>
        <begin position="20"/>
        <end position="37"/>
    </location>
</feature>
<evidence type="ECO:0000256" key="1">
    <source>
        <dbReference type="SAM" id="MobiDB-lite"/>
    </source>
</evidence>
<keyword evidence="2" id="KW-0812">Transmembrane</keyword>
<protein>
    <submittedName>
        <fullName evidence="3">Uncharacterized protein</fullName>
    </submittedName>
</protein>
<reference evidence="3" key="2">
    <citation type="journal article" date="2024" name="Plant">
        <title>Genomic evolution and insights into agronomic trait innovations of Sesamum species.</title>
        <authorList>
            <person name="Miao H."/>
            <person name="Wang L."/>
            <person name="Qu L."/>
            <person name="Liu H."/>
            <person name="Sun Y."/>
            <person name="Le M."/>
            <person name="Wang Q."/>
            <person name="Wei S."/>
            <person name="Zheng Y."/>
            <person name="Lin W."/>
            <person name="Duan Y."/>
            <person name="Cao H."/>
            <person name="Xiong S."/>
            <person name="Wang X."/>
            <person name="Wei L."/>
            <person name="Li C."/>
            <person name="Ma Q."/>
            <person name="Ju M."/>
            <person name="Zhao R."/>
            <person name="Li G."/>
            <person name="Mu C."/>
            <person name="Tian Q."/>
            <person name="Mei H."/>
            <person name="Zhang T."/>
            <person name="Gao T."/>
            <person name="Zhang H."/>
        </authorList>
    </citation>
    <scope>NUCLEOTIDE SEQUENCE</scope>
    <source>
        <strain evidence="3">3651</strain>
    </source>
</reference>
<dbReference type="EMBL" id="JACGWO010000011">
    <property type="protein sequence ID" value="KAK4415599.1"/>
    <property type="molecule type" value="Genomic_DNA"/>
</dbReference>
<keyword evidence="2" id="KW-0472">Membrane</keyword>
<name>A0AAE1XPE2_9LAMI</name>
<comment type="caution">
    <text evidence="3">The sequence shown here is derived from an EMBL/GenBank/DDBJ whole genome shotgun (WGS) entry which is preliminary data.</text>
</comment>
<reference evidence="3" key="1">
    <citation type="submission" date="2020-06" db="EMBL/GenBank/DDBJ databases">
        <authorList>
            <person name="Li T."/>
            <person name="Hu X."/>
            <person name="Zhang T."/>
            <person name="Song X."/>
            <person name="Zhang H."/>
            <person name="Dai N."/>
            <person name="Sheng W."/>
            <person name="Hou X."/>
            <person name="Wei L."/>
        </authorList>
    </citation>
    <scope>NUCLEOTIDE SEQUENCE</scope>
    <source>
        <strain evidence="3">3651</strain>
        <tissue evidence="3">Leaf</tissue>
    </source>
</reference>
<organism evidence="3 4">
    <name type="scientific">Sesamum alatum</name>
    <dbReference type="NCBI Taxonomy" id="300844"/>
    <lineage>
        <taxon>Eukaryota</taxon>
        <taxon>Viridiplantae</taxon>
        <taxon>Streptophyta</taxon>
        <taxon>Embryophyta</taxon>
        <taxon>Tracheophyta</taxon>
        <taxon>Spermatophyta</taxon>
        <taxon>Magnoliopsida</taxon>
        <taxon>eudicotyledons</taxon>
        <taxon>Gunneridae</taxon>
        <taxon>Pentapetalae</taxon>
        <taxon>asterids</taxon>
        <taxon>lamiids</taxon>
        <taxon>Lamiales</taxon>
        <taxon>Pedaliaceae</taxon>
        <taxon>Sesamum</taxon>
    </lineage>
</organism>
<feature type="compositionally biased region" description="Basic and acidic residues" evidence="1">
    <location>
        <begin position="99"/>
        <end position="109"/>
    </location>
</feature>
<feature type="region of interest" description="Disordered" evidence="1">
    <location>
        <begin position="69"/>
        <end position="109"/>
    </location>
</feature>
<evidence type="ECO:0000313" key="4">
    <source>
        <dbReference type="Proteomes" id="UP001293254"/>
    </source>
</evidence>
<gene>
    <name evidence="3" type="ORF">Salat_2667300</name>
</gene>
<keyword evidence="4" id="KW-1185">Reference proteome</keyword>